<reference evidence="6 7" key="1">
    <citation type="submission" date="2019-05" db="EMBL/GenBank/DDBJ databases">
        <authorList>
            <person name="Pankratov T."/>
            <person name="Grouzdev D."/>
        </authorList>
    </citation>
    <scope>NUCLEOTIDE SEQUENCE [LARGE SCALE GENOMIC DNA]</scope>
    <source>
        <strain evidence="6 7">KEBCLARHB70R</strain>
    </source>
</reference>
<dbReference type="PRINTS" id="PR00038">
    <property type="entry name" value="HTHLUXR"/>
</dbReference>
<dbReference type="SUPFAM" id="SSF55785">
    <property type="entry name" value="PYP-like sensor domain (PAS domain)"/>
    <property type="match status" value="3"/>
</dbReference>
<dbReference type="Pfam" id="PF13426">
    <property type="entry name" value="PAS_9"/>
    <property type="match status" value="1"/>
</dbReference>
<name>A0A5R9J286_9PROT</name>
<dbReference type="InterPro" id="IPR000700">
    <property type="entry name" value="PAS-assoc_C"/>
</dbReference>
<dbReference type="NCBIfam" id="TIGR00229">
    <property type="entry name" value="sensory_box"/>
    <property type="match status" value="2"/>
</dbReference>
<dbReference type="CDD" id="cd06170">
    <property type="entry name" value="LuxR_C_like"/>
    <property type="match status" value="1"/>
</dbReference>
<dbReference type="InterPro" id="IPR016032">
    <property type="entry name" value="Sig_transdc_resp-reg_C-effctor"/>
</dbReference>
<evidence type="ECO:0000313" key="6">
    <source>
        <dbReference type="EMBL" id="TLU71672.1"/>
    </source>
</evidence>
<dbReference type="InterPro" id="IPR036388">
    <property type="entry name" value="WH-like_DNA-bd_sf"/>
</dbReference>
<dbReference type="Gene3D" id="1.10.10.10">
    <property type="entry name" value="Winged helix-like DNA-binding domain superfamily/Winged helix DNA-binding domain"/>
    <property type="match status" value="1"/>
</dbReference>
<dbReference type="SMART" id="SM00091">
    <property type="entry name" value="PAS"/>
    <property type="match status" value="3"/>
</dbReference>
<dbReference type="InterPro" id="IPR035965">
    <property type="entry name" value="PAS-like_dom_sf"/>
</dbReference>
<keyword evidence="1" id="KW-0238">DNA-binding</keyword>
<dbReference type="InterPro" id="IPR000014">
    <property type="entry name" value="PAS"/>
</dbReference>
<dbReference type="InterPro" id="IPR039420">
    <property type="entry name" value="WalR-like"/>
</dbReference>
<accession>A0A5R9J286</accession>
<dbReference type="PROSITE" id="PS50112">
    <property type="entry name" value="PAS"/>
    <property type="match status" value="2"/>
</dbReference>
<feature type="compositionally biased region" description="Polar residues" evidence="2">
    <location>
        <begin position="496"/>
        <end position="505"/>
    </location>
</feature>
<evidence type="ECO:0000259" key="4">
    <source>
        <dbReference type="PROSITE" id="PS50112"/>
    </source>
</evidence>
<dbReference type="AlphaFoldDB" id="A0A5R9J286"/>
<feature type="domain" description="PAS" evidence="4">
    <location>
        <begin position="143"/>
        <end position="198"/>
    </location>
</feature>
<sequence length="513" mass="56703">MSGTIPAEQTHRAQLQQIIVGLTDGVIMLGPDRTIAWANEAALAMHGAHSLKDLGGTVAGYRAAFTLRYRSRQRLAASDYPMHRLLAGEAFNELVVEVVPSGEANGGGRHWVHRARGLVLRDQAGGRDCLVLILEDLTEQYDAEERFERAFGANPAPAIIVRLTDMRYVKVNQGFLELTGHSRGAVIGRSIHEIDVLHGATHRETAIRHLHAGTTIPQMEACLKLADGSERFVIVAGQPIEVGHADCMLFSFADLHARKRAEDTLRHSEARFSLAFRMAPGPMAIMALDGLRLLDVNDAFTAATGWRREEVIGRGEAELELWGSGDARAEVGKLVTHTGSFRGLDVELRTRDGGYKDYLLSAETVTIHDQPCLLTVMVDITERKRTEVELLAAVEAVMHDTSWFGHRIVEKLTTITRTRTSPKAARELAALTPKVREVLDLVAAGHPDDAIASRLGISRNTVRNHLAVIYRTLDVHRRSDVVIWARETGLPASRKPVQNRQNSKQPTRRLVHE</sequence>
<evidence type="ECO:0000259" key="5">
    <source>
        <dbReference type="PROSITE" id="PS50113"/>
    </source>
</evidence>
<dbReference type="OrthoDB" id="434992at2"/>
<dbReference type="SMART" id="SM00421">
    <property type="entry name" value="HTH_LUXR"/>
    <property type="match status" value="1"/>
</dbReference>
<dbReference type="Pfam" id="PF00196">
    <property type="entry name" value="GerE"/>
    <property type="match status" value="1"/>
</dbReference>
<evidence type="ECO:0000256" key="2">
    <source>
        <dbReference type="SAM" id="MobiDB-lite"/>
    </source>
</evidence>
<dbReference type="CDD" id="cd00130">
    <property type="entry name" value="PAS"/>
    <property type="match status" value="2"/>
</dbReference>
<gene>
    <name evidence="6" type="ORF">FE263_14460</name>
</gene>
<evidence type="ECO:0000313" key="7">
    <source>
        <dbReference type="Proteomes" id="UP000305654"/>
    </source>
</evidence>
<proteinExistence type="predicted"/>
<dbReference type="Proteomes" id="UP000305654">
    <property type="component" value="Unassembled WGS sequence"/>
</dbReference>
<evidence type="ECO:0000259" key="3">
    <source>
        <dbReference type="PROSITE" id="PS50043"/>
    </source>
</evidence>
<dbReference type="PANTHER" id="PTHR43214:SF38">
    <property type="entry name" value="NITRATE_NITRITE RESPONSE REGULATOR PROTEIN NARL"/>
    <property type="match status" value="1"/>
</dbReference>
<feature type="region of interest" description="Disordered" evidence="2">
    <location>
        <begin position="493"/>
        <end position="513"/>
    </location>
</feature>
<dbReference type="EMBL" id="VCDI01000005">
    <property type="protein sequence ID" value="TLU71672.1"/>
    <property type="molecule type" value="Genomic_DNA"/>
</dbReference>
<dbReference type="PANTHER" id="PTHR43214">
    <property type="entry name" value="TWO-COMPONENT RESPONSE REGULATOR"/>
    <property type="match status" value="1"/>
</dbReference>
<dbReference type="GO" id="GO:0003677">
    <property type="term" value="F:DNA binding"/>
    <property type="evidence" value="ECO:0007669"/>
    <property type="project" value="UniProtKB-KW"/>
</dbReference>
<feature type="domain" description="HTH luxR-type" evidence="3">
    <location>
        <begin position="424"/>
        <end position="489"/>
    </location>
</feature>
<dbReference type="GO" id="GO:0006355">
    <property type="term" value="P:regulation of DNA-templated transcription"/>
    <property type="evidence" value="ECO:0007669"/>
    <property type="project" value="InterPro"/>
</dbReference>
<protein>
    <submittedName>
        <fullName evidence="6">PAS domain S-box protein</fullName>
    </submittedName>
</protein>
<dbReference type="InterPro" id="IPR013656">
    <property type="entry name" value="PAS_4"/>
</dbReference>
<dbReference type="Pfam" id="PF08448">
    <property type="entry name" value="PAS_4"/>
    <property type="match status" value="2"/>
</dbReference>
<feature type="domain" description="PAC" evidence="5">
    <location>
        <begin position="92"/>
        <end position="149"/>
    </location>
</feature>
<evidence type="ECO:0000256" key="1">
    <source>
        <dbReference type="ARBA" id="ARBA00023125"/>
    </source>
</evidence>
<dbReference type="PROSITE" id="PS50113">
    <property type="entry name" value="PAC"/>
    <property type="match status" value="1"/>
</dbReference>
<dbReference type="RefSeq" id="WP_138326742.1">
    <property type="nucleotide sequence ID" value="NZ_VCDI01000005.1"/>
</dbReference>
<dbReference type="InterPro" id="IPR000792">
    <property type="entry name" value="Tscrpt_reg_LuxR_C"/>
</dbReference>
<organism evidence="6 7">
    <name type="scientific">Lichenicoccus roseus</name>
    <dbReference type="NCBI Taxonomy" id="2683649"/>
    <lineage>
        <taxon>Bacteria</taxon>
        <taxon>Pseudomonadati</taxon>
        <taxon>Pseudomonadota</taxon>
        <taxon>Alphaproteobacteria</taxon>
        <taxon>Acetobacterales</taxon>
        <taxon>Acetobacteraceae</taxon>
        <taxon>Lichenicoccus</taxon>
    </lineage>
</organism>
<dbReference type="PROSITE" id="PS50043">
    <property type="entry name" value="HTH_LUXR_2"/>
    <property type="match status" value="1"/>
</dbReference>
<keyword evidence="7" id="KW-1185">Reference proteome</keyword>
<comment type="caution">
    <text evidence="6">The sequence shown here is derived from an EMBL/GenBank/DDBJ whole genome shotgun (WGS) entry which is preliminary data.</text>
</comment>
<dbReference type="Gene3D" id="3.30.450.20">
    <property type="entry name" value="PAS domain"/>
    <property type="match status" value="3"/>
</dbReference>
<feature type="domain" description="PAS" evidence="4">
    <location>
        <begin position="268"/>
        <end position="314"/>
    </location>
</feature>
<dbReference type="SUPFAM" id="SSF46894">
    <property type="entry name" value="C-terminal effector domain of the bipartite response regulators"/>
    <property type="match status" value="1"/>
</dbReference>